<dbReference type="SUPFAM" id="SSF88723">
    <property type="entry name" value="PIN domain-like"/>
    <property type="match status" value="1"/>
</dbReference>
<reference evidence="2 3" key="1">
    <citation type="submission" date="2018-05" db="EMBL/GenBank/DDBJ databases">
        <title>Draft genome of Methanospirillum stamsii Pt1.</title>
        <authorList>
            <person name="Dueholm M.S."/>
            <person name="Nielsen P.H."/>
            <person name="Bakmann L.F."/>
            <person name="Otzen D.E."/>
        </authorList>
    </citation>
    <scope>NUCLEOTIDE SEQUENCE [LARGE SCALE GENOMIC DNA]</scope>
    <source>
        <strain evidence="2 3">Pt1</strain>
    </source>
</reference>
<dbReference type="InterPro" id="IPR002716">
    <property type="entry name" value="PIN_dom"/>
</dbReference>
<accession>A0A2V2NHK7</accession>
<protein>
    <submittedName>
        <fullName evidence="2">Nuclease</fullName>
    </submittedName>
</protein>
<organism evidence="2 3">
    <name type="scientific">Methanospirillum stamsii</name>
    <dbReference type="NCBI Taxonomy" id="1277351"/>
    <lineage>
        <taxon>Archaea</taxon>
        <taxon>Methanobacteriati</taxon>
        <taxon>Methanobacteriota</taxon>
        <taxon>Stenosarchaea group</taxon>
        <taxon>Methanomicrobia</taxon>
        <taxon>Methanomicrobiales</taxon>
        <taxon>Methanospirillaceae</taxon>
        <taxon>Methanospirillum</taxon>
    </lineage>
</organism>
<dbReference type="RefSeq" id="WP_109939464.1">
    <property type="nucleotide sequence ID" value="NZ_CP176366.1"/>
</dbReference>
<dbReference type="InterPro" id="IPR029060">
    <property type="entry name" value="PIN-like_dom_sf"/>
</dbReference>
<sequence length="166" mass="19198">MKFAIKNIMNKCVLDSSVIIKGFFPPKTSLPLEIYNREILTHKKCMYLFKIIEERFIEVILPKVSIVEVAAVSRRFTDKQTSQKITSRLYSTSTLVSEEEIFHESWKIAESQSCSGFDSYFIALAYREKIPLFTDDEGMHHHALKKGVLSILIRLSEISDIEKTLF</sequence>
<feature type="domain" description="PIN" evidence="1">
    <location>
        <begin position="37"/>
        <end position="142"/>
    </location>
</feature>
<evidence type="ECO:0000313" key="2">
    <source>
        <dbReference type="EMBL" id="PWR75887.1"/>
    </source>
</evidence>
<dbReference type="Pfam" id="PF01850">
    <property type="entry name" value="PIN"/>
    <property type="match status" value="1"/>
</dbReference>
<keyword evidence="3" id="KW-1185">Reference proteome</keyword>
<dbReference type="GeneID" id="97611503"/>
<proteinExistence type="predicted"/>
<dbReference type="Gene3D" id="3.40.50.1010">
    <property type="entry name" value="5'-nuclease"/>
    <property type="match status" value="1"/>
</dbReference>
<dbReference type="Proteomes" id="UP000245934">
    <property type="component" value="Unassembled WGS sequence"/>
</dbReference>
<evidence type="ECO:0000313" key="3">
    <source>
        <dbReference type="Proteomes" id="UP000245934"/>
    </source>
</evidence>
<evidence type="ECO:0000259" key="1">
    <source>
        <dbReference type="Pfam" id="PF01850"/>
    </source>
</evidence>
<name>A0A2V2NHK7_9EURY</name>
<dbReference type="AlphaFoldDB" id="A0A2V2NHK7"/>
<gene>
    <name evidence="2" type="ORF">DLD82_02140</name>
</gene>
<dbReference type="CDD" id="cd09873">
    <property type="entry name" value="PIN_Pae0151-like"/>
    <property type="match status" value="1"/>
</dbReference>
<dbReference type="EMBL" id="QGMZ01000006">
    <property type="protein sequence ID" value="PWR75887.1"/>
    <property type="molecule type" value="Genomic_DNA"/>
</dbReference>
<dbReference type="InterPro" id="IPR044153">
    <property type="entry name" value="PIN_Pae0151-like"/>
</dbReference>
<comment type="caution">
    <text evidence="2">The sequence shown here is derived from an EMBL/GenBank/DDBJ whole genome shotgun (WGS) entry which is preliminary data.</text>
</comment>